<evidence type="ECO:0000259" key="4">
    <source>
        <dbReference type="Pfam" id="PF22939"/>
    </source>
</evidence>
<dbReference type="InterPro" id="IPR002110">
    <property type="entry name" value="Ankyrin_rpt"/>
</dbReference>
<accession>A0A0A2LA86</accession>
<feature type="repeat" description="ANK" evidence="2">
    <location>
        <begin position="899"/>
        <end position="926"/>
    </location>
</feature>
<dbReference type="OrthoDB" id="163438at2759"/>
<dbReference type="SUPFAM" id="SSF48403">
    <property type="entry name" value="Ankyrin repeat"/>
    <property type="match status" value="1"/>
</dbReference>
<dbReference type="PhylomeDB" id="A0A0A2LA86"/>
<evidence type="ECO:0000259" key="3">
    <source>
        <dbReference type="Pfam" id="PF01048"/>
    </source>
</evidence>
<dbReference type="OMA" id="NINSKCG"/>
<dbReference type="SUPFAM" id="SSF53167">
    <property type="entry name" value="Purine and uridine phosphorylases"/>
    <property type="match status" value="1"/>
</dbReference>
<keyword evidence="7" id="KW-1185">Reference proteome</keyword>
<sequence length="926" mass="104900">MSDLTKYTVGWICAITTEYTAAKQFLDETHDNPEALSAHDHNAHTLGKIGKHNVVIAVLPDGEYGLSSAARVAESMLHSFPNVRIGLMVGIGGGAPSSKHDIRLGDVVVSSPRDGKGGVFQYDFGKTIQGRAFRPTGFLNQPPLPLRAAVSDLKSHYESEGHLFEEKINDILKKKPRLRKGYKRPSPESDRLYQSTFTHKVDEESCAANCGDDPLNLVQRQERTEDEDNPMIHYGLIASANNLMKDASIRDKLAAEMDVLCFEMEAAGLMNHFPCLVIRGICDYADSHKNKEWQGYAAMTAASYAQDLLRRLPRSRVEGERKIVDILSDVDASISKAGLSIATMSSRMMRKEDIETLDWLTKIDYGPLHSDYLKRRQPETGKWLLESTEYQDWRNTDKKTLFCPGIPGAGKTILASIVIEDLTAQCLTDHTDGLAYVYFNFQRKDEQKAEDLLASILKQLAQSQSSLPQSVKSLYKHHETRRTRPSLDELSICIQSMTATYTRVFLVIDALDECQKSDDCRYVFLSRLFDLQRKGHFKILATSRHIPEISERFIGDRVEVRAHASDVKKYLDGRILRAGSELLVMHKEEIIKRITESVDGMFVGSWIFSATGKKTDLCTRFLLAQLHFDSIKKKMTLKQVKNSLSGIRTGVEAYTHAYDDAMDRIKQQGVDASKLAMDVLQWITGAKRQLRTQELQHALAVEHGKPELDEEDIPLVKDMASVCAGLVTIDEESGIIRLVHFTTQDYFEKKQNSYFPKMEPKLAMTCITYLSFCVPASNSLRTMELFRLDLKLGQSHPFYEYAASYWLLHARETEAETNEFTLYFLENEAKISVLANGRSFRFRPGRRRPFSRHRNRYLTSGEYVPSQVTSLYRAACYGMEEAARSLIEFHESLDAKNSDGRTPLSWSAQNGYESIVEQLVEMRVDL</sequence>
<feature type="domain" description="Nucleoside phosphorylase" evidence="3">
    <location>
        <begin position="9"/>
        <end position="301"/>
    </location>
</feature>
<gene>
    <name evidence="6" type="ORF">PITC_006410</name>
</gene>
<protein>
    <submittedName>
        <fullName evidence="6">Uncharacterized protein</fullName>
    </submittedName>
</protein>
<dbReference type="EMBL" id="JQGA01000353">
    <property type="protein sequence ID" value="KGO76098.1"/>
    <property type="molecule type" value="Genomic_DNA"/>
</dbReference>
<dbReference type="Pfam" id="PF24883">
    <property type="entry name" value="NPHP3_N"/>
    <property type="match status" value="1"/>
</dbReference>
<dbReference type="Gene3D" id="3.40.50.1580">
    <property type="entry name" value="Nucleoside phosphorylase domain"/>
    <property type="match status" value="1"/>
</dbReference>
<dbReference type="InterPro" id="IPR035994">
    <property type="entry name" value="Nucleoside_phosphorylase_sf"/>
</dbReference>
<organism evidence="6 7">
    <name type="scientific">Penicillium italicum</name>
    <name type="common">Blue mold</name>
    <dbReference type="NCBI Taxonomy" id="40296"/>
    <lineage>
        <taxon>Eukaryota</taxon>
        <taxon>Fungi</taxon>
        <taxon>Dikarya</taxon>
        <taxon>Ascomycota</taxon>
        <taxon>Pezizomycotina</taxon>
        <taxon>Eurotiomycetes</taxon>
        <taxon>Eurotiomycetidae</taxon>
        <taxon>Eurotiales</taxon>
        <taxon>Aspergillaceae</taxon>
        <taxon>Penicillium</taxon>
    </lineage>
</organism>
<feature type="domain" description="Nephrocystin 3-like N-terminal" evidence="5">
    <location>
        <begin position="380"/>
        <end position="544"/>
    </location>
</feature>
<dbReference type="Pfam" id="PF12796">
    <property type="entry name" value="Ank_2"/>
    <property type="match status" value="1"/>
</dbReference>
<dbReference type="InterPro" id="IPR056884">
    <property type="entry name" value="NPHP3-like_N"/>
</dbReference>
<dbReference type="InterPro" id="IPR027417">
    <property type="entry name" value="P-loop_NTPase"/>
</dbReference>
<dbReference type="AlphaFoldDB" id="A0A0A2LA86"/>
<evidence type="ECO:0000256" key="1">
    <source>
        <dbReference type="ARBA" id="ARBA00022737"/>
    </source>
</evidence>
<dbReference type="HOGENOM" id="CLU_000288_34_2_1"/>
<dbReference type="PROSITE" id="PS50088">
    <property type="entry name" value="ANK_REPEAT"/>
    <property type="match status" value="1"/>
</dbReference>
<dbReference type="PANTHER" id="PTHR46082">
    <property type="entry name" value="ATP/GTP-BINDING PROTEIN-RELATED"/>
    <property type="match status" value="1"/>
</dbReference>
<dbReference type="InterPro" id="IPR053137">
    <property type="entry name" value="NLR-like"/>
</dbReference>
<dbReference type="PANTHER" id="PTHR46082:SF11">
    <property type="entry name" value="AAA+ ATPASE DOMAIN-CONTAINING PROTEIN-RELATED"/>
    <property type="match status" value="1"/>
</dbReference>
<name>A0A0A2LA86_PENIT</name>
<dbReference type="SUPFAM" id="SSF52540">
    <property type="entry name" value="P-loop containing nucleoside triphosphate hydrolases"/>
    <property type="match status" value="1"/>
</dbReference>
<dbReference type="Gene3D" id="3.40.50.300">
    <property type="entry name" value="P-loop containing nucleotide triphosphate hydrolases"/>
    <property type="match status" value="1"/>
</dbReference>
<dbReference type="InterPro" id="IPR036770">
    <property type="entry name" value="Ankyrin_rpt-contain_sf"/>
</dbReference>
<dbReference type="Proteomes" id="UP000030104">
    <property type="component" value="Unassembled WGS sequence"/>
</dbReference>
<evidence type="ECO:0000259" key="5">
    <source>
        <dbReference type="Pfam" id="PF24883"/>
    </source>
</evidence>
<evidence type="ECO:0000313" key="7">
    <source>
        <dbReference type="Proteomes" id="UP000030104"/>
    </source>
</evidence>
<dbReference type="Gene3D" id="1.25.40.20">
    <property type="entry name" value="Ankyrin repeat-containing domain"/>
    <property type="match status" value="1"/>
</dbReference>
<dbReference type="InterPro" id="IPR000845">
    <property type="entry name" value="Nucleoside_phosphorylase_d"/>
</dbReference>
<proteinExistence type="predicted"/>
<dbReference type="PROSITE" id="PS50297">
    <property type="entry name" value="ANK_REP_REGION"/>
    <property type="match status" value="1"/>
</dbReference>
<dbReference type="Pfam" id="PF01048">
    <property type="entry name" value="PNP_UDP_1"/>
    <property type="match status" value="1"/>
</dbReference>
<evidence type="ECO:0000313" key="6">
    <source>
        <dbReference type="EMBL" id="KGO76098.1"/>
    </source>
</evidence>
<dbReference type="InterPro" id="IPR054471">
    <property type="entry name" value="GPIID_WHD"/>
</dbReference>
<keyword evidence="1" id="KW-0677">Repeat</keyword>
<dbReference type="GO" id="GO:0009116">
    <property type="term" value="P:nucleoside metabolic process"/>
    <property type="evidence" value="ECO:0007669"/>
    <property type="project" value="InterPro"/>
</dbReference>
<comment type="caution">
    <text evidence="6">The sequence shown here is derived from an EMBL/GenBank/DDBJ whole genome shotgun (WGS) entry which is preliminary data.</text>
</comment>
<keyword evidence="2" id="KW-0040">ANK repeat</keyword>
<dbReference type="STRING" id="40296.A0A0A2LA86"/>
<reference evidence="6 7" key="1">
    <citation type="journal article" date="2015" name="Mol. Plant Microbe Interact.">
        <title>Genome, transcriptome, and functional analyses of Penicillium expansum provide new insights into secondary metabolism and pathogenicity.</title>
        <authorList>
            <person name="Ballester A.R."/>
            <person name="Marcet-Houben M."/>
            <person name="Levin E."/>
            <person name="Sela N."/>
            <person name="Selma-Lazaro C."/>
            <person name="Carmona L."/>
            <person name="Wisniewski M."/>
            <person name="Droby S."/>
            <person name="Gonzalez-Candelas L."/>
            <person name="Gabaldon T."/>
        </authorList>
    </citation>
    <scope>NUCLEOTIDE SEQUENCE [LARGE SCALE GENOMIC DNA]</scope>
    <source>
        <strain evidence="6 7">PHI-1</strain>
    </source>
</reference>
<evidence type="ECO:0000256" key="2">
    <source>
        <dbReference type="PROSITE-ProRule" id="PRU00023"/>
    </source>
</evidence>
<dbReference type="GO" id="GO:0003824">
    <property type="term" value="F:catalytic activity"/>
    <property type="evidence" value="ECO:0007669"/>
    <property type="project" value="InterPro"/>
</dbReference>
<feature type="domain" description="GPI inositol-deacylase winged helix" evidence="4">
    <location>
        <begin position="668"/>
        <end position="749"/>
    </location>
</feature>
<dbReference type="Pfam" id="PF22939">
    <property type="entry name" value="WHD_GPIID"/>
    <property type="match status" value="1"/>
</dbReference>